<evidence type="ECO:0000313" key="11">
    <source>
        <dbReference type="Proteomes" id="UP000306223"/>
    </source>
</evidence>
<dbReference type="EC" id="3.1.3.25" evidence="4"/>
<name>A0A4U0QS18_9RHOB</name>
<organism evidence="10 11">
    <name type="scientific">Paracoccus hibiscisoli</name>
    <dbReference type="NCBI Taxonomy" id="2023261"/>
    <lineage>
        <taxon>Bacteria</taxon>
        <taxon>Pseudomonadati</taxon>
        <taxon>Pseudomonadota</taxon>
        <taxon>Alphaproteobacteria</taxon>
        <taxon>Rhodobacterales</taxon>
        <taxon>Paracoccaceae</taxon>
        <taxon>Paracoccus</taxon>
    </lineage>
</organism>
<reference evidence="10 11" key="1">
    <citation type="submission" date="2019-04" db="EMBL/GenBank/DDBJ databases">
        <authorList>
            <person name="Li J."/>
        </authorList>
    </citation>
    <scope>NUCLEOTIDE SEQUENCE [LARGE SCALE GENOMIC DNA]</scope>
    <source>
        <strain evidence="10 11">CCTCC AB2016182</strain>
    </source>
</reference>
<evidence type="ECO:0000256" key="6">
    <source>
        <dbReference type="ARBA" id="ARBA00022723"/>
    </source>
</evidence>
<feature type="binding site" evidence="9">
    <location>
        <position position="91"/>
    </location>
    <ligand>
        <name>Mg(2+)</name>
        <dbReference type="ChEBI" id="CHEBI:18420"/>
        <label>1</label>
        <note>catalytic</note>
    </ligand>
</feature>
<evidence type="ECO:0000256" key="7">
    <source>
        <dbReference type="ARBA" id="ARBA00022801"/>
    </source>
</evidence>
<evidence type="ECO:0000256" key="9">
    <source>
        <dbReference type="PIRSR" id="PIRSR600760-2"/>
    </source>
</evidence>
<dbReference type="Pfam" id="PF00459">
    <property type="entry name" value="Inositol_P"/>
    <property type="match status" value="1"/>
</dbReference>
<dbReference type="OrthoDB" id="9785695at2"/>
<evidence type="ECO:0000256" key="4">
    <source>
        <dbReference type="ARBA" id="ARBA00013106"/>
    </source>
</evidence>
<comment type="cofactor">
    <cofactor evidence="2 9">
        <name>Mg(2+)</name>
        <dbReference type="ChEBI" id="CHEBI:18420"/>
    </cofactor>
</comment>
<feature type="binding site" evidence="9">
    <location>
        <position position="90"/>
    </location>
    <ligand>
        <name>Mg(2+)</name>
        <dbReference type="ChEBI" id="CHEBI:18420"/>
        <label>2</label>
    </ligand>
</feature>
<dbReference type="Gene3D" id="3.30.540.10">
    <property type="entry name" value="Fructose-1,6-Bisphosphatase, subunit A, domain 1"/>
    <property type="match status" value="1"/>
</dbReference>
<evidence type="ECO:0000256" key="5">
    <source>
        <dbReference type="ARBA" id="ARBA00019784"/>
    </source>
</evidence>
<dbReference type="GO" id="GO:0007165">
    <property type="term" value="P:signal transduction"/>
    <property type="evidence" value="ECO:0007669"/>
    <property type="project" value="TreeGrafter"/>
</dbReference>
<accession>A0A4U0QS18</accession>
<feature type="binding site" evidence="9">
    <location>
        <position position="214"/>
    </location>
    <ligand>
        <name>Mg(2+)</name>
        <dbReference type="ChEBI" id="CHEBI:18420"/>
        <label>1</label>
        <note>catalytic</note>
    </ligand>
</feature>
<comment type="similarity">
    <text evidence="3">Belongs to the inositol monophosphatase superfamily.</text>
</comment>
<dbReference type="RefSeq" id="WP_136856548.1">
    <property type="nucleotide sequence ID" value="NZ_SUNH01000012.1"/>
</dbReference>
<dbReference type="EMBL" id="SUNH01000012">
    <property type="protein sequence ID" value="TJZ84370.1"/>
    <property type="molecule type" value="Genomic_DNA"/>
</dbReference>
<keyword evidence="11" id="KW-1185">Reference proteome</keyword>
<dbReference type="AlphaFoldDB" id="A0A4U0QS18"/>
<dbReference type="Gene3D" id="3.40.190.80">
    <property type="match status" value="1"/>
</dbReference>
<comment type="caution">
    <text evidence="10">The sequence shown here is derived from an EMBL/GenBank/DDBJ whole genome shotgun (WGS) entry which is preliminary data.</text>
</comment>
<keyword evidence="7" id="KW-0378">Hydrolase</keyword>
<evidence type="ECO:0000256" key="8">
    <source>
        <dbReference type="ARBA" id="ARBA00022842"/>
    </source>
</evidence>
<proteinExistence type="inferred from homology"/>
<dbReference type="GO" id="GO:0008934">
    <property type="term" value="F:inositol monophosphate 1-phosphatase activity"/>
    <property type="evidence" value="ECO:0007669"/>
    <property type="project" value="TreeGrafter"/>
</dbReference>
<evidence type="ECO:0000256" key="2">
    <source>
        <dbReference type="ARBA" id="ARBA00001946"/>
    </source>
</evidence>
<dbReference type="GO" id="GO:0006020">
    <property type="term" value="P:inositol metabolic process"/>
    <property type="evidence" value="ECO:0007669"/>
    <property type="project" value="TreeGrafter"/>
</dbReference>
<dbReference type="Proteomes" id="UP000306223">
    <property type="component" value="Unassembled WGS sequence"/>
</dbReference>
<evidence type="ECO:0000256" key="3">
    <source>
        <dbReference type="ARBA" id="ARBA00009759"/>
    </source>
</evidence>
<dbReference type="PRINTS" id="PR00377">
    <property type="entry name" value="IMPHPHTASES"/>
</dbReference>
<dbReference type="PANTHER" id="PTHR20854">
    <property type="entry name" value="INOSITOL MONOPHOSPHATASE"/>
    <property type="match status" value="1"/>
</dbReference>
<keyword evidence="8 9" id="KW-0460">Magnesium</keyword>
<keyword evidence="6 9" id="KW-0479">Metal-binding</keyword>
<dbReference type="GO" id="GO:0046872">
    <property type="term" value="F:metal ion binding"/>
    <property type="evidence" value="ECO:0007669"/>
    <property type="project" value="UniProtKB-KW"/>
</dbReference>
<feature type="binding site" evidence="9">
    <location>
        <position position="72"/>
    </location>
    <ligand>
        <name>Mg(2+)</name>
        <dbReference type="ChEBI" id="CHEBI:18420"/>
        <label>1</label>
        <note>catalytic</note>
    </ligand>
</feature>
<sequence length="259" mass="27131">MTDPLRARFDLACDAATRGGALALRYFHDRDQLVIEAKATPQDIVSRADREVEDLIRAAITTAFPDDAILGEEGGETPGTTGYQWVIDPIDGTSPYLAGLPHWCVVIALVRDGQVAAGVTVHPLSGDLYTAIRGQGAWLNGQPMACSPDHRIDNSLVAIGASHRTDPQHVADVIVALMGQGGIFYRNGSGALMLAQVASGRLGGYYEPHMNPWDCLAGALMITEAGGRALPVAIAPSGGPVLAAAPGVFDALRRVVGGD</sequence>
<dbReference type="FunFam" id="3.30.540.10:FF:000003">
    <property type="entry name" value="Inositol-1-monophosphatase"/>
    <property type="match status" value="1"/>
</dbReference>
<dbReference type="SUPFAM" id="SSF56655">
    <property type="entry name" value="Carbohydrate phosphatase"/>
    <property type="match status" value="1"/>
</dbReference>
<evidence type="ECO:0000256" key="1">
    <source>
        <dbReference type="ARBA" id="ARBA00001033"/>
    </source>
</evidence>
<dbReference type="InterPro" id="IPR000760">
    <property type="entry name" value="Inositol_monophosphatase-like"/>
</dbReference>
<comment type="catalytic activity">
    <reaction evidence="1">
        <text>a myo-inositol phosphate + H2O = myo-inositol + phosphate</text>
        <dbReference type="Rhea" id="RHEA:24056"/>
        <dbReference type="ChEBI" id="CHEBI:15377"/>
        <dbReference type="ChEBI" id="CHEBI:17268"/>
        <dbReference type="ChEBI" id="CHEBI:43474"/>
        <dbReference type="ChEBI" id="CHEBI:84139"/>
        <dbReference type="EC" id="3.1.3.25"/>
    </reaction>
</comment>
<evidence type="ECO:0000313" key="10">
    <source>
        <dbReference type="EMBL" id="TJZ84370.1"/>
    </source>
</evidence>
<gene>
    <name evidence="10" type="ORF">FA740_09565</name>
</gene>
<feature type="binding site" evidence="9">
    <location>
        <position position="88"/>
    </location>
    <ligand>
        <name>Mg(2+)</name>
        <dbReference type="ChEBI" id="CHEBI:18420"/>
        <label>1</label>
        <note>catalytic</note>
    </ligand>
</feature>
<protein>
    <recommendedName>
        <fullName evidence="5">Inositol-1-monophosphatase</fullName>
        <ecNumber evidence="4">3.1.3.25</ecNumber>
    </recommendedName>
</protein>
<dbReference type="PANTHER" id="PTHR20854:SF4">
    <property type="entry name" value="INOSITOL-1-MONOPHOSPHATASE-RELATED"/>
    <property type="match status" value="1"/>
</dbReference>